<dbReference type="PRINTS" id="PR01415">
    <property type="entry name" value="ANKYRIN"/>
</dbReference>
<dbReference type="PROSITE" id="PS50088">
    <property type="entry name" value="ANK_REPEAT"/>
    <property type="match status" value="7"/>
</dbReference>
<feature type="repeat" description="ANK" evidence="3">
    <location>
        <begin position="256"/>
        <end position="288"/>
    </location>
</feature>
<feature type="repeat" description="ANK" evidence="3">
    <location>
        <begin position="156"/>
        <end position="188"/>
    </location>
</feature>
<dbReference type="PROSITE" id="PS50297">
    <property type="entry name" value="ANK_REP_REGION"/>
    <property type="match status" value="6"/>
</dbReference>
<dbReference type="Pfam" id="PF00023">
    <property type="entry name" value="Ank"/>
    <property type="match status" value="1"/>
</dbReference>
<dbReference type="InterPro" id="IPR051165">
    <property type="entry name" value="Multifunctional_ANK_Repeat"/>
</dbReference>
<dbReference type="EMBL" id="LGRX02033783">
    <property type="protein sequence ID" value="KAK3239919.1"/>
    <property type="molecule type" value="Genomic_DNA"/>
</dbReference>
<feature type="repeat" description="ANK" evidence="3">
    <location>
        <begin position="55"/>
        <end position="87"/>
    </location>
</feature>
<proteinExistence type="predicted"/>
<dbReference type="SMART" id="SM00248">
    <property type="entry name" value="ANK"/>
    <property type="match status" value="11"/>
</dbReference>
<evidence type="ECO:0000313" key="5">
    <source>
        <dbReference type="Proteomes" id="UP001190700"/>
    </source>
</evidence>
<dbReference type="Pfam" id="PF12796">
    <property type="entry name" value="Ank_2"/>
    <property type="match status" value="3"/>
</dbReference>
<evidence type="ECO:0000313" key="4">
    <source>
        <dbReference type="EMBL" id="KAK3239919.1"/>
    </source>
</evidence>
<organism evidence="4 5">
    <name type="scientific">Cymbomonas tetramitiformis</name>
    <dbReference type="NCBI Taxonomy" id="36881"/>
    <lineage>
        <taxon>Eukaryota</taxon>
        <taxon>Viridiplantae</taxon>
        <taxon>Chlorophyta</taxon>
        <taxon>Pyramimonadophyceae</taxon>
        <taxon>Pyramimonadales</taxon>
        <taxon>Pyramimonadaceae</taxon>
        <taxon>Cymbomonas</taxon>
    </lineage>
</organism>
<sequence>MQRVEAECGAELSMFDGTRWEIGSMSLYEAARKGNATVVSYILDEGHGVNTRDSEGNTALTLASRRGSSDVVKILLGHNPLINTRNFFDNTPLIEATKNAHVECCRLLLAAGAQVQYTGEDRTSAVHEAARHGDLELLRLLLVTLGEESSIRLNAFHETPLHIAAELGHVECVECLLHSGADVRADDENGVTPLHLASEKGHSDVISVLLSWGAEVNAKEDLGQTALMEAARAGHVQACRELLAQPFILVDAGDDTGATALISAARAGHVAVVSLLLQAGARVRFIEIASRCQTALHVAAERGHADVLRVLLAQPNMDPIAVDRSGSTALHLSAAKGHLEACRCLLGPVLTRKLGSQMTEDLDAASTPLGPGLDIRDLAGRTPLVLAAERAHVDVVKLLVCHGADVGVRTPDGLALQDTAIPRLHSELVLMKSGMGTLWRPQLHQYFPVKFQAAVRALLLCVHRDSRLSARGGRPPTASLLEGGSISQVVAMMAMAPLDWYDNKLQELTTLS</sequence>
<feature type="repeat" description="ANK" evidence="3">
    <location>
        <begin position="189"/>
        <end position="221"/>
    </location>
</feature>
<protein>
    <submittedName>
        <fullName evidence="4">Uncharacterized protein</fullName>
    </submittedName>
</protein>
<dbReference type="InterPro" id="IPR036770">
    <property type="entry name" value="Ankyrin_rpt-contain_sf"/>
</dbReference>
<keyword evidence="5" id="KW-1185">Reference proteome</keyword>
<dbReference type="PANTHER" id="PTHR24123:SF33">
    <property type="entry name" value="PROTEIN HOS4"/>
    <property type="match status" value="1"/>
</dbReference>
<feature type="repeat" description="ANK" evidence="3">
    <location>
        <begin position="22"/>
        <end position="54"/>
    </location>
</feature>
<evidence type="ECO:0000256" key="1">
    <source>
        <dbReference type="ARBA" id="ARBA00022737"/>
    </source>
</evidence>
<dbReference type="SUPFAM" id="SSF48403">
    <property type="entry name" value="Ankyrin repeat"/>
    <property type="match status" value="2"/>
</dbReference>
<reference evidence="4 5" key="1">
    <citation type="journal article" date="2015" name="Genome Biol. Evol.">
        <title>Comparative Genomics of a Bacterivorous Green Alga Reveals Evolutionary Causalities and Consequences of Phago-Mixotrophic Mode of Nutrition.</title>
        <authorList>
            <person name="Burns J.A."/>
            <person name="Paasch A."/>
            <person name="Narechania A."/>
            <person name="Kim E."/>
        </authorList>
    </citation>
    <scope>NUCLEOTIDE SEQUENCE [LARGE SCALE GENOMIC DNA]</scope>
    <source>
        <strain evidence="4 5">PLY_AMNH</strain>
    </source>
</reference>
<evidence type="ECO:0000256" key="2">
    <source>
        <dbReference type="ARBA" id="ARBA00023043"/>
    </source>
</evidence>
<dbReference type="Pfam" id="PF13637">
    <property type="entry name" value="Ank_4"/>
    <property type="match status" value="1"/>
</dbReference>
<keyword evidence="2 3" id="KW-0040">ANK repeat</keyword>
<dbReference type="PANTHER" id="PTHR24123">
    <property type="entry name" value="ANKYRIN REPEAT-CONTAINING"/>
    <property type="match status" value="1"/>
</dbReference>
<gene>
    <name evidence="4" type="ORF">CYMTET_50186</name>
</gene>
<dbReference type="InterPro" id="IPR002110">
    <property type="entry name" value="Ankyrin_rpt"/>
</dbReference>
<dbReference type="Gene3D" id="1.25.40.20">
    <property type="entry name" value="Ankyrin repeat-containing domain"/>
    <property type="match status" value="4"/>
</dbReference>
<dbReference type="AlphaFoldDB" id="A0AAE0ETR4"/>
<keyword evidence="1" id="KW-0677">Repeat</keyword>
<evidence type="ECO:0000256" key="3">
    <source>
        <dbReference type="PROSITE-ProRule" id="PRU00023"/>
    </source>
</evidence>
<accession>A0AAE0ETR4</accession>
<feature type="repeat" description="ANK" evidence="3">
    <location>
        <begin position="379"/>
        <end position="411"/>
    </location>
</feature>
<name>A0AAE0ETR4_9CHLO</name>
<dbReference type="Proteomes" id="UP001190700">
    <property type="component" value="Unassembled WGS sequence"/>
</dbReference>
<feature type="repeat" description="ANK" evidence="3">
    <location>
        <begin position="291"/>
        <end position="312"/>
    </location>
</feature>
<comment type="caution">
    <text evidence="4">The sequence shown here is derived from an EMBL/GenBank/DDBJ whole genome shotgun (WGS) entry which is preliminary data.</text>
</comment>